<dbReference type="InterPro" id="IPR001245">
    <property type="entry name" value="Ser-Thr/Tyr_kinase_cat_dom"/>
</dbReference>
<reference evidence="2 3" key="1">
    <citation type="submission" date="2018-06" db="EMBL/GenBank/DDBJ databases">
        <title>Comparative genomics reveals the genomic features of Rhizophagus irregularis, R. cerebriforme, R. diaphanum and Gigaspora rosea, and their symbiotic lifestyle signature.</title>
        <authorList>
            <person name="Morin E."/>
            <person name="San Clemente H."/>
            <person name="Chen E.C.H."/>
            <person name="De La Providencia I."/>
            <person name="Hainaut M."/>
            <person name="Kuo A."/>
            <person name="Kohler A."/>
            <person name="Murat C."/>
            <person name="Tang N."/>
            <person name="Roy S."/>
            <person name="Loubradou J."/>
            <person name="Henrissat B."/>
            <person name="Grigoriev I.V."/>
            <person name="Corradi N."/>
            <person name="Roux C."/>
            <person name="Martin F.M."/>
        </authorList>
    </citation>
    <scope>NUCLEOTIDE SEQUENCE [LARGE SCALE GENOMIC DNA]</scope>
    <source>
        <strain evidence="2 3">DAOM 194757</strain>
    </source>
</reference>
<dbReference type="InterPro" id="IPR011009">
    <property type="entry name" value="Kinase-like_dom_sf"/>
</dbReference>
<feature type="domain" description="Protein kinase" evidence="1">
    <location>
        <begin position="1"/>
        <end position="290"/>
    </location>
</feature>
<dbReference type="PANTHER" id="PTHR44329">
    <property type="entry name" value="SERINE/THREONINE-PROTEIN KINASE TNNI3K-RELATED"/>
    <property type="match status" value="1"/>
</dbReference>
<dbReference type="Gene3D" id="1.10.510.10">
    <property type="entry name" value="Transferase(Phosphotransferase) domain 1"/>
    <property type="match status" value="1"/>
</dbReference>
<name>A0A397ULM8_9GLOM</name>
<dbReference type="STRING" id="44941.A0A397ULM8"/>
<keyword evidence="2" id="KW-0808">Transferase</keyword>
<protein>
    <submittedName>
        <fullName evidence="2">Kinase-like domain-containing protein</fullName>
    </submittedName>
</protein>
<gene>
    <name evidence="2" type="ORF">C2G38_136419</name>
</gene>
<accession>A0A397ULM8</accession>
<dbReference type="GO" id="GO:0005524">
    <property type="term" value="F:ATP binding"/>
    <property type="evidence" value="ECO:0007669"/>
    <property type="project" value="InterPro"/>
</dbReference>
<dbReference type="InterPro" id="IPR000719">
    <property type="entry name" value="Prot_kinase_dom"/>
</dbReference>
<dbReference type="InterPro" id="IPR051681">
    <property type="entry name" value="Ser/Thr_Kinases-Pseudokinases"/>
</dbReference>
<dbReference type="AlphaFoldDB" id="A0A397ULM8"/>
<keyword evidence="3" id="KW-1185">Reference proteome</keyword>
<dbReference type="SUPFAM" id="SSF56112">
    <property type="entry name" value="Protein kinase-like (PK-like)"/>
    <property type="match status" value="1"/>
</dbReference>
<evidence type="ECO:0000259" key="1">
    <source>
        <dbReference type="PROSITE" id="PS50011"/>
    </source>
</evidence>
<comment type="caution">
    <text evidence="2">The sequence shown here is derived from an EMBL/GenBank/DDBJ whole genome shotgun (WGS) entry which is preliminary data.</text>
</comment>
<dbReference type="EMBL" id="QKWP01001178">
    <property type="protein sequence ID" value="RIB11044.1"/>
    <property type="molecule type" value="Genomic_DNA"/>
</dbReference>
<evidence type="ECO:0000313" key="3">
    <source>
        <dbReference type="Proteomes" id="UP000266673"/>
    </source>
</evidence>
<dbReference type="GO" id="GO:0004674">
    <property type="term" value="F:protein serine/threonine kinase activity"/>
    <property type="evidence" value="ECO:0007669"/>
    <property type="project" value="TreeGrafter"/>
</dbReference>
<proteinExistence type="predicted"/>
<organism evidence="2 3">
    <name type="scientific">Gigaspora rosea</name>
    <dbReference type="NCBI Taxonomy" id="44941"/>
    <lineage>
        <taxon>Eukaryota</taxon>
        <taxon>Fungi</taxon>
        <taxon>Fungi incertae sedis</taxon>
        <taxon>Mucoromycota</taxon>
        <taxon>Glomeromycotina</taxon>
        <taxon>Glomeromycetes</taxon>
        <taxon>Diversisporales</taxon>
        <taxon>Gigasporaceae</taxon>
        <taxon>Gigaspora</taxon>
    </lineage>
</organism>
<dbReference type="Proteomes" id="UP000266673">
    <property type="component" value="Unassembled WGS sequence"/>
</dbReference>
<dbReference type="OrthoDB" id="2314769at2759"/>
<evidence type="ECO:0000313" key="2">
    <source>
        <dbReference type="EMBL" id="RIB11044.1"/>
    </source>
</evidence>
<keyword evidence="2" id="KW-0418">Kinase</keyword>
<dbReference type="PROSITE" id="PS50011">
    <property type="entry name" value="PROTEIN_KINASE_DOM"/>
    <property type="match status" value="1"/>
</dbReference>
<dbReference type="Pfam" id="PF07714">
    <property type="entry name" value="PK_Tyr_Ser-Thr"/>
    <property type="match status" value="1"/>
</dbReference>
<sequence>MKSQFEGRNDHLYDQSAEVIFKPPKIDTSQLQVCRSPLASHNMARVKRMYSGVIEVECKPIWLSEKAKVQANLAMIGKLGISPYILKFHGLSKIERKDVQVLEWVELGSLRDFYKRCDIGWEAKVILARDICRGIVFLNSMDVFHHNIRCENILLTSRLEPKIANFDLVREINHYHPWEMREMKVLRWMAPEEMEGKRYDTKNEIFSFGMTLWELAFEKYPYINKFDVLHLEELKKYVTKGCREKITFGKAKDQNEKEIQQRLKEIIESSMYIYIYLNRFCIYILIEYSE</sequence>